<dbReference type="CDD" id="cd01574">
    <property type="entry name" value="PBP1_LacI"/>
    <property type="match status" value="1"/>
</dbReference>
<protein>
    <submittedName>
        <fullName evidence="5">LacI family transcriptional regulator</fullName>
    </submittedName>
</protein>
<dbReference type="PANTHER" id="PTHR30146:SF109">
    <property type="entry name" value="HTH-TYPE TRANSCRIPTIONAL REGULATOR GALS"/>
    <property type="match status" value="1"/>
</dbReference>
<dbReference type="Gene3D" id="3.40.50.2300">
    <property type="match status" value="2"/>
</dbReference>
<dbReference type="PROSITE" id="PS00356">
    <property type="entry name" value="HTH_LACI_1"/>
    <property type="match status" value="1"/>
</dbReference>
<dbReference type="GO" id="GO:0000976">
    <property type="term" value="F:transcription cis-regulatory region binding"/>
    <property type="evidence" value="ECO:0007669"/>
    <property type="project" value="TreeGrafter"/>
</dbReference>
<evidence type="ECO:0000256" key="1">
    <source>
        <dbReference type="ARBA" id="ARBA00023015"/>
    </source>
</evidence>
<dbReference type="Pfam" id="PF00356">
    <property type="entry name" value="LacI"/>
    <property type="match status" value="1"/>
</dbReference>
<dbReference type="PROSITE" id="PS50932">
    <property type="entry name" value="HTH_LACI_2"/>
    <property type="match status" value="1"/>
</dbReference>
<organism evidence="5 6">
    <name type="scientific">Phytohabitans houttuyneae</name>
    <dbReference type="NCBI Taxonomy" id="1076126"/>
    <lineage>
        <taxon>Bacteria</taxon>
        <taxon>Bacillati</taxon>
        <taxon>Actinomycetota</taxon>
        <taxon>Actinomycetes</taxon>
        <taxon>Micromonosporales</taxon>
        <taxon>Micromonosporaceae</taxon>
    </lineage>
</organism>
<dbReference type="InterPro" id="IPR000843">
    <property type="entry name" value="HTH_LacI"/>
</dbReference>
<dbReference type="Pfam" id="PF13377">
    <property type="entry name" value="Peripla_BP_3"/>
    <property type="match status" value="1"/>
</dbReference>
<gene>
    <name evidence="5" type="ORF">Phou_053540</name>
</gene>
<dbReference type="GO" id="GO:0003700">
    <property type="term" value="F:DNA-binding transcription factor activity"/>
    <property type="evidence" value="ECO:0007669"/>
    <property type="project" value="TreeGrafter"/>
</dbReference>
<evidence type="ECO:0000313" key="5">
    <source>
        <dbReference type="EMBL" id="GFJ81174.1"/>
    </source>
</evidence>
<feature type="domain" description="HTH lacI-type" evidence="4">
    <location>
        <begin position="30"/>
        <end position="84"/>
    </location>
</feature>
<accession>A0A6V8KBP3</accession>
<evidence type="ECO:0000259" key="4">
    <source>
        <dbReference type="PROSITE" id="PS50932"/>
    </source>
</evidence>
<dbReference type="SUPFAM" id="SSF53822">
    <property type="entry name" value="Periplasmic binding protein-like I"/>
    <property type="match status" value="1"/>
</dbReference>
<dbReference type="InterPro" id="IPR028082">
    <property type="entry name" value="Peripla_BP_I"/>
</dbReference>
<comment type="caution">
    <text evidence="5">The sequence shown here is derived from an EMBL/GenBank/DDBJ whole genome shotgun (WGS) entry which is preliminary data.</text>
</comment>
<dbReference type="EMBL" id="BLPF01000002">
    <property type="protein sequence ID" value="GFJ81174.1"/>
    <property type="molecule type" value="Genomic_DNA"/>
</dbReference>
<dbReference type="Proteomes" id="UP000482800">
    <property type="component" value="Unassembled WGS sequence"/>
</dbReference>
<proteinExistence type="predicted"/>
<dbReference type="AlphaFoldDB" id="A0A6V8KBP3"/>
<keyword evidence="3" id="KW-0804">Transcription</keyword>
<keyword evidence="1" id="KW-0805">Transcription regulation</keyword>
<evidence type="ECO:0000313" key="6">
    <source>
        <dbReference type="Proteomes" id="UP000482800"/>
    </source>
</evidence>
<name>A0A6V8KBP3_9ACTN</name>
<reference evidence="5 6" key="2">
    <citation type="submission" date="2020-03" db="EMBL/GenBank/DDBJ databases">
        <authorList>
            <person name="Ichikawa N."/>
            <person name="Kimura A."/>
            <person name="Kitahashi Y."/>
            <person name="Uohara A."/>
        </authorList>
    </citation>
    <scope>NUCLEOTIDE SEQUENCE [LARGE SCALE GENOMIC DNA]</scope>
    <source>
        <strain evidence="5 6">NBRC 108639</strain>
    </source>
</reference>
<evidence type="ECO:0000256" key="3">
    <source>
        <dbReference type="ARBA" id="ARBA00023163"/>
    </source>
</evidence>
<keyword evidence="2" id="KW-0238">DNA-binding</keyword>
<keyword evidence="6" id="KW-1185">Reference proteome</keyword>
<dbReference type="CDD" id="cd01392">
    <property type="entry name" value="HTH_LacI"/>
    <property type="match status" value="1"/>
</dbReference>
<evidence type="ECO:0000256" key="2">
    <source>
        <dbReference type="ARBA" id="ARBA00023125"/>
    </source>
</evidence>
<dbReference type="Gene3D" id="1.10.260.40">
    <property type="entry name" value="lambda repressor-like DNA-binding domains"/>
    <property type="match status" value="1"/>
</dbReference>
<reference evidence="5 6" key="1">
    <citation type="submission" date="2020-03" db="EMBL/GenBank/DDBJ databases">
        <title>Whole genome shotgun sequence of Phytohabitans houttuyneae NBRC 108639.</title>
        <authorList>
            <person name="Komaki H."/>
            <person name="Tamura T."/>
        </authorList>
    </citation>
    <scope>NUCLEOTIDE SEQUENCE [LARGE SCALE GENOMIC DNA]</scope>
    <source>
        <strain evidence="5 6">NBRC 108639</strain>
    </source>
</reference>
<sequence length="357" mass="38009">MEDEREARPVDRTPSGSVPVLAVDERPRSVIMRDVARHAGVSHQTVSRVLNGHPRVRPETRQRVLAAMQALDYRRNLAARTLVTRRSGILGVIGVETTLFGPASMLFGIEEAARAAGYLVTVANVRTVERQVVHGAVDRLCQHAVEGIIAVAPKPALLDAIAAVLTGPPAVGVGGGVDGAVPTVRVDNLAGARLATQHLLTLGHATVHHVAGPFDWPEARERIVGWRSALLDAGAPVPVIRPGSWSAGSGYERGQRLARNPSVTAVFCANDQIALGVLRALHEAGRRVPEDVSVVGFDDTPDSGYFLPPLTTVRQDFAELGRHSLAMLLDRLDGVPPVAHVQLPPALVVRASTAWVS</sequence>
<dbReference type="SMART" id="SM00354">
    <property type="entry name" value="HTH_LACI"/>
    <property type="match status" value="1"/>
</dbReference>
<dbReference type="InterPro" id="IPR010982">
    <property type="entry name" value="Lambda_DNA-bd_dom_sf"/>
</dbReference>
<dbReference type="PANTHER" id="PTHR30146">
    <property type="entry name" value="LACI-RELATED TRANSCRIPTIONAL REPRESSOR"/>
    <property type="match status" value="1"/>
</dbReference>
<dbReference type="SUPFAM" id="SSF47413">
    <property type="entry name" value="lambda repressor-like DNA-binding domains"/>
    <property type="match status" value="1"/>
</dbReference>
<dbReference type="InterPro" id="IPR046335">
    <property type="entry name" value="LacI/GalR-like_sensor"/>
</dbReference>